<dbReference type="EMBL" id="BRXX01000470">
    <property type="protein sequence ID" value="GMI13480.1"/>
    <property type="molecule type" value="Genomic_DNA"/>
</dbReference>
<organism evidence="2 3">
    <name type="scientific">Triparma verrucosa</name>
    <dbReference type="NCBI Taxonomy" id="1606542"/>
    <lineage>
        <taxon>Eukaryota</taxon>
        <taxon>Sar</taxon>
        <taxon>Stramenopiles</taxon>
        <taxon>Ochrophyta</taxon>
        <taxon>Bolidophyceae</taxon>
        <taxon>Parmales</taxon>
        <taxon>Triparmaceae</taxon>
        <taxon>Triparma</taxon>
    </lineage>
</organism>
<feature type="transmembrane region" description="Helical" evidence="1">
    <location>
        <begin position="72"/>
        <end position="90"/>
    </location>
</feature>
<reference evidence="3" key="1">
    <citation type="journal article" date="2023" name="Commun. Biol.">
        <title>Genome analysis of Parmales, the sister group of diatoms, reveals the evolutionary specialization of diatoms from phago-mixotrophs to photoautotrophs.</title>
        <authorList>
            <person name="Ban H."/>
            <person name="Sato S."/>
            <person name="Yoshikawa S."/>
            <person name="Yamada K."/>
            <person name="Nakamura Y."/>
            <person name="Ichinomiya M."/>
            <person name="Sato N."/>
            <person name="Blanc-Mathieu R."/>
            <person name="Endo H."/>
            <person name="Kuwata A."/>
            <person name="Ogata H."/>
        </authorList>
    </citation>
    <scope>NUCLEOTIDE SEQUENCE [LARGE SCALE GENOMIC DNA]</scope>
    <source>
        <strain evidence="3">NIES 3699</strain>
    </source>
</reference>
<evidence type="ECO:0000313" key="3">
    <source>
        <dbReference type="Proteomes" id="UP001165160"/>
    </source>
</evidence>
<keyword evidence="1" id="KW-0472">Membrane</keyword>
<keyword evidence="3" id="KW-1185">Reference proteome</keyword>
<gene>
    <name evidence="2" type="ORF">TrVE_jg11268</name>
</gene>
<sequence>MQVLNKVGGFIEKFQKFDFRFGLHLVVLRIDIAMALTRRGFLITHVYFPLLMGLFGMLVSKFQMGHFNMKDFFVPYLLSCLTVLVIRLQGKFSGPVNSPVCLTPKKRVQKVGVYASPDSVEAIKTKE</sequence>
<protein>
    <submittedName>
        <fullName evidence="2">Uncharacterized protein</fullName>
    </submittedName>
</protein>
<keyword evidence="1" id="KW-0812">Transmembrane</keyword>
<proteinExistence type="predicted"/>
<name>A0A9W7FK18_9STRA</name>
<feature type="transmembrane region" description="Helical" evidence="1">
    <location>
        <begin position="42"/>
        <end position="60"/>
    </location>
</feature>
<comment type="caution">
    <text evidence="2">The sequence shown here is derived from an EMBL/GenBank/DDBJ whole genome shotgun (WGS) entry which is preliminary data.</text>
</comment>
<dbReference type="AlphaFoldDB" id="A0A9W7FK18"/>
<keyword evidence="1" id="KW-1133">Transmembrane helix</keyword>
<accession>A0A9W7FK18</accession>
<dbReference type="Proteomes" id="UP001165160">
    <property type="component" value="Unassembled WGS sequence"/>
</dbReference>
<evidence type="ECO:0000313" key="2">
    <source>
        <dbReference type="EMBL" id="GMI13480.1"/>
    </source>
</evidence>
<evidence type="ECO:0000256" key="1">
    <source>
        <dbReference type="SAM" id="Phobius"/>
    </source>
</evidence>